<comment type="caution">
    <text evidence="1">The sequence shown here is derived from an EMBL/GenBank/DDBJ whole genome shotgun (WGS) entry which is preliminary data.</text>
</comment>
<dbReference type="InterPro" id="IPR053158">
    <property type="entry name" value="CapK_Type1_Caps_Biosynth"/>
</dbReference>
<keyword evidence="2" id="KW-1185">Reference proteome</keyword>
<evidence type="ECO:0000313" key="2">
    <source>
        <dbReference type="Proteomes" id="UP001589810"/>
    </source>
</evidence>
<accession>A0ABV6MSN1</accession>
<dbReference type="PANTHER" id="PTHR36932:SF1">
    <property type="entry name" value="CAPSULAR POLYSACCHARIDE BIOSYNTHESIS PROTEIN"/>
    <property type="match status" value="1"/>
</dbReference>
<dbReference type="SUPFAM" id="SSF56801">
    <property type="entry name" value="Acetyl-CoA synthetase-like"/>
    <property type="match status" value="1"/>
</dbReference>
<dbReference type="Gene3D" id="3.40.50.12780">
    <property type="entry name" value="N-terminal domain of ligase-like"/>
    <property type="match status" value="1"/>
</dbReference>
<protein>
    <submittedName>
        <fullName evidence="1">Phenylacetate--CoA ligase family protein</fullName>
    </submittedName>
</protein>
<name>A0ABV6MSN1_9PSEU</name>
<dbReference type="InterPro" id="IPR042099">
    <property type="entry name" value="ANL_N_sf"/>
</dbReference>
<dbReference type="GO" id="GO:0016874">
    <property type="term" value="F:ligase activity"/>
    <property type="evidence" value="ECO:0007669"/>
    <property type="project" value="UniProtKB-KW"/>
</dbReference>
<dbReference type="Proteomes" id="UP001589810">
    <property type="component" value="Unassembled WGS sequence"/>
</dbReference>
<evidence type="ECO:0000313" key="1">
    <source>
        <dbReference type="EMBL" id="MFC0543304.1"/>
    </source>
</evidence>
<gene>
    <name evidence="1" type="ORF">ACFFH7_17510</name>
</gene>
<dbReference type="PANTHER" id="PTHR36932">
    <property type="entry name" value="CAPSULAR POLYSACCHARIDE BIOSYNTHESIS PROTEIN"/>
    <property type="match status" value="1"/>
</dbReference>
<dbReference type="RefSeq" id="WP_273941699.1">
    <property type="nucleotide sequence ID" value="NZ_CP097263.1"/>
</dbReference>
<organism evidence="1 2">
    <name type="scientific">Kutzneria chonburiensis</name>
    <dbReference type="NCBI Taxonomy" id="1483604"/>
    <lineage>
        <taxon>Bacteria</taxon>
        <taxon>Bacillati</taxon>
        <taxon>Actinomycetota</taxon>
        <taxon>Actinomycetes</taxon>
        <taxon>Pseudonocardiales</taxon>
        <taxon>Pseudonocardiaceae</taxon>
        <taxon>Kutzneria</taxon>
    </lineage>
</organism>
<dbReference type="EMBL" id="JBHLUD010000004">
    <property type="protein sequence ID" value="MFC0543304.1"/>
    <property type="molecule type" value="Genomic_DNA"/>
</dbReference>
<sequence>MGRREALAVDAVRHGRLFGRTYQAFLDYGARTGSLRDLQRERLSALLGCVLRTVPVMRAHGLELADDPFETLARLPIVTKQRIRDDYRGHFAEDIEPKDCASVVTSGTTGVPLKIVHNSEHFVHVNALALRRALDYGLPLDRKMLRPFKSESDDWFEYTLPSAGFLRFAEFGLVTDEAAIARRCREFAPDAIFTHPSRALALRDLAPGLRPLIVQTFGEQLTDGGRVAIEDHFQAPVRDCYGTNEAGTIAAQCPEFGSYHIEGERLWVEIVDADGRPVADGVEGDIVVTNLFNTVMPFIRYNTGDVGALSSQRCPCGRDQKVLRLIAGRQYGAITLPDGSSIDVLRLVKLLDRVPLERLQVVQADTTELTVLVLPAAGCTDDDLRRAAEAANAALHHRLPVRLRRARAEEFAESGAGKHLNFVNLLEN</sequence>
<proteinExistence type="predicted"/>
<keyword evidence="1" id="KW-0436">Ligase</keyword>
<reference evidence="1 2" key="1">
    <citation type="submission" date="2024-09" db="EMBL/GenBank/DDBJ databases">
        <authorList>
            <person name="Sun Q."/>
            <person name="Mori K."/>
        </authorList>
    </citation>
    <scope>NUCLEOTIDE SEQUENCE [LARGE SCALE GENOMIC DNA]</scope>
    <source>
        <strain evidence="1 2">TBRC 1432</strain>
    </source>
</reference>